<dbReference type="GO" id="GO:0005856">
    <property type="term" value="C:cytoskeleton"/>
    <property type="evidence" value="ECO:0007669"/>
    <property type="project" value="UniProtKB-ARBA"/>
</dbReference>
<protein>
    <submittedName>
        <fullName evidence="10">Protein fantom</fullName>
    </submittedName>
</protein>
<evidence type="ECO:0000256" key="5">
    <source>
        <dbReference type="ARBA" id="ARBA00023069"/>
    </source>
</evidence>
<sequence length="1734" mass="203031">MQDRIPDKGIEDYIKSIPDNRKKESPIKLERVDHPDDSFRRDENADLSLVMDSKPKRNIKFTEEITTTKKVIVTSSGPAYGIKKRPGKGDEEYIIADRCYDLEKENLTLKEKENLLEREILKQIKYFSTHYFRMQTKLRRIEELTKSKNTFSDKDFARIQKELEDQYSEILDENSVLADRIRKLKIIHVGLKNKKIGAKQITTHHTYYNVTKRKTSHTRARAQPTQQNHALLEELKIQMVKNEKEILKLTSEKDKYINMTTGRVTTDELLRKIREREEEVHDISREFDEMNRKFIHKETLFKESKAYIDQILNEIGIQKKLNQELSMKNNRVQIQASQARSLKEQLDDLLQEKKETEDQIRRITSEPFLNREKGQSVLKRQAELRDKIAEKEKILKARREEEYKRKKDLEELRPNVEKLRGEKEYLEKESKRLKEKYKDSNTDEYNVYSTLFKLDPKKYAETIKDFTGKPEQYPIWKDMQFLERPNEHIDIKNAKEMKLEIAKLRHENKDFAAELEKAQHLFKLQKDIQKDNQIYFEQERDRLIFMLTSTQAKSEELARKADEKRDQIEQVQKKMGLTQSRSPSPIKGADTFKNKTDQYETQSEFSVMTNESEIKNTENILDFVVQDAEYNYEAFRQVLDDKEMMLLQKTLITFVTVDFYNHDTETSQIAEGYRPIYNTQFSFKNKIDDFYVQFLQKNIIKVDVYISKNNAAIHLGRAEIHLRELIERENIMQELSMKPPVIQQRVRIFPASGMSEQPIGNLKIKMRMRKHLSEIVRHFRTQLDVQNELAGQDTLLQSGVDMRNRKKLITIQIVKCENLRVKYSNIAQIQPFFYYQFYNQDERYSMTGAGKDPNYEDTQNYEVQFDAKLIQYLQKEELEVILFDDAAPVTGVERGGKAFGEGEQVDDMIGSCKIPLGDLVKGSSINDKFSIRNLKKEEVGKLIAKISIIDIDAGFATLASKQLQQQAANLHYNKLWENEFVYRIAKKIAKFPGDLELLFGIFTRGQKNVTKEDFKYTCLKRLNLKNDISEREIDMFLRGNQYLVDKNLVELDDFVQIFTEAITRARSDFQNEIAIQQSAIRQYEQRPSQTGPNRTFMGGVGDVDPFSSQNTLSKDQLERSRTSLHFSEQEILEILARTRFGNTTMMRNNISNFAKNNYIAALDLIRILAQDGNLGDFDAKRVVNAIEQQGAVSVSLFEDLLSRALQQIYSNSEVFKRFLALVQTDRVEYLMQQFKDRDFNKDGNLDKNGFSATLLNHQFGFKPDECIELFSIVQRENVFHYRDFIAQYNPSYKFRISRTTTPGIIRTDTPLTTGLQNNPSGYMNESISEANTISMQNLAMNEDPNLSKLFIIKQHIIGIIKNKLKNYIQQQDFTLNSLFQIIDTNSDMNLTMNEFIQKLKAIRIDLEDIQLQNLFQILDKTNKGSISFKQFLNAFPEINIEAILRKIKRIISSTGFTYDQTFNQYVANKVHGLMSLAEFKNFIRKYIPKITEDEIAQLFSHFGQGKDQLTLDDFKAGFGKEVRDQVFKINIEDIIKPLATRAFKYGVNINELFVKYDENKNQRLSAEELATALRKDFSYIMMDDEIQTIKEYFLNKFKSYEIFKQDFFDLLSTKFDNTSDQTEATESMKLLRIKFAQITNKTPSQLLNQFNFEKAQSLTLRNFKVAINSIKALSDSQLNNLAKFLDRNGEGYISIAEFERQINAIPLPLNSSSSFDKSTGRRNQRWKDQDLKKH</sequence>
<dbReference type="Pfam" id="PF00168">
    <property type="entry name" value="C2"/>
    <property type="match status" value="1"/>
</dbReference>
<evidence type="ECO:0000256" key="2">
    <source>
        <dbReference type="ARBA" id="ARBA00006042"/>
    </source>
</evidence>
<dbReference type="InterPro" id="IPR031139">
    <property type="entry name" value="RPGRIP1_fam"/>
</dbReference>
<feature type="compositionally biased region" description="Basic and acidic residues" evidence="8">
    <location>
        <begin position="1725"/>
        <end position="1734"/>
    </location>
</feature>
<organism evidence="10 11">
    <name type="scientific">Stylonychia lemnae</name>
    <name type="common">Ciliate</name>
    <dbReference type="NCBI Taxonomy" id="5949"/>
    <lineage>
        <taxon>Eukaryota</taxon>
        <taxon>Sar</taxon>
        <taxon>Alveolata</taxon>
        <taxon>Ciliophora</taxon>
        <taxon>Intramacronucleata</taxon>
        <taxon>Spirotrichea</taxon>
        <taxon>Stichotrichia</taxon>
        <taxon>Sporadotrichida</taxon>
        <taxon>Oxytrichidae</taxon>
        <taxon>Stylonychinae</taxon>
        <taxon>Stylonychia</taxon>
    </lineage>
</organism>
<keyword evidence="4 7" id="KW-0175">Coiled coil</keyword>
<reference evidence="10 11" key="1">
    <citation type="submission" date="2014-06" db="EMBL/GenBank/DDBJ databases">
        <authorList>
            <person name="Swart Estienne"/>
        </authorList>
    </citation>
    <scope>NUCLEOTIDE SEQUENCE [LARGE SCALE GENOMIC DNA]</scope>
    <source>
        <strain evidence="10 11">130c</strain>
    </source>
</reference>
<gene>
    <name evidence="10" type="primary">Contig16006.g17062</name>
    <name evidence="10" type="ORF">STYLEM_14734</name>
</gene>
<dbReference type="Proteomes" id="UP000039865">
    <property type="component" value="Unassembled WGS sequence"/>
</dbReference>
<dbReference type="GO" id="GO:0005509">
    <property type="term" value="F:calcium ion binding"/>
    <property type="evidence" value="ECO:0007669"/>
    <property type="project" value="InterPro"/>
</dbReference>
<dbReference type="SMART" id="SM00054">
    <property type="entry name" value="EFh"/>
    <property type="match status" value="5"/>
</dbReference>
<dbReference type="InterPro" id="IPR021656">
    <property type="entry name" value="C2-C2_1"/>
</dbReference>
<dbReference type="Gene3D" id="1.10.238.10">
    <property type="entry name" value="EF-hand"/>
    <property type="match status" value="2"/>
</dbReference>
<feature type="coiled-coil region" evidence="7">
    <location>
        <begin position="232"/>
        <end position="293"/>
    </location>
</feature>
<feature type="region of interest" description="Disordered" evidence="8">
    <location>
        <begin position="572"/>
        <end position="592"/>
    </location>
</feature>
<keyword evidence="6" id="KW-0966">Cell projection</keyword>
<feature type="region of interest" description="Disordered" evidence="8">
    <location>
        <begin position="1713"/>
        <end position="1734"/>
    </location>
</feature>
<evidence type="ECO:0000256" key="1">
    <source>
        <dbReference type="ARBA" id="ARBA00004138"/>
    </source>
</evidence>
<feature type="domain" description="EF-hand" evidence="9">
    <location>
        <begin position="1370"/>
        <end position="1405"/>
    </location>
</feature>
<dbReference type="PROSITE" id="PS00018">
    <property type="entry name" value="EF_HAND_1"/>
    <property type="match status" value="2"/>
</dbReference>
<dbReference type="GO" id="GO:0035869">
    <property type="term" value="C:ciliary transition zone"/>
    <property type="evidence" value="ECO:0007669"/>
    <property type="project" value="TreeGrafter"/>
</dbReference>
<dbReference type="InterPro" id="IPR018247">
    <property type="entry name" value="EF_Hand_1_Ca_BS"/>
</dbReference>
<feature type="domain" description="EF-hand" evidence="9">
    <location>
        <begin position="1673"/>
        <end position="1708"/>
    </location>
</feature>
<feature type="domain" description="EF-hand" evidence="9">
    <location>
        <begin position="1406"/>
        <end position="1441"/>
    </location>
</feature>
<dbReference type="InterPro" id="IPR035892">
    <property type="entry name" value="C2_domain_sf"/>
</dbReference>
<evidence type="ECO:0000313" key="10">
    <source>
        <dbReference type="EMBL" id="CDW85652.1"/>
    </source>
</evidence>
<accession>A0A078AWM1</accession>
<dbReference type="Pfam" id="PF11618">
    <property type="entry name" value="C2-C2_1"/>
    <property type="match status" value="1"/>
</dbReference>
<dbReference type="SUPFAM" id="SSF47473">
    <property type="entry name" value="EF-hand"/>
    <property type="match status" value="3"/>
</dbReference>
<feature type="domain" description="EF-hand" evidence="9">
    <location>
        <begin position="1544"/>
        <end position="1579"/>
    </location>
</feature>
<feature type="coiled-coil region" evidence="7">
    <location>
        <begin position="332"/>
        <end position="443"/>
    </location>
</feature>
<comment type="similarity">
    <text evidence="2">Belongs to the RPGRIP1 family.</text>
</comment>
<evidence type="ECO:0000313" key="11">
    <source>
        <dbReference type="Proteomes" id="UP000039865"/>
    </source>
</evidence>
<dbReference type="SUPFAM" id="SSF49562">
    <property type="entry name" value="C2 domain (Calcium/lipid-binding domain, CaLB)"/>
    <property type="match status" value="2"/>
</dbReference>
<evidence type="ECO:0000256" key="8">
    <source>
        <dbReference type="SAM" id="MobiDB-lite"/>
    </source>
</evidence>
<keyword evidence="3" id="KW-0106">Calcium</keyword>
<dbReference type="PANTHER" id="PTHR14240">
    <property type="entry name" value="RETINITIS PIGMENTOSA GTPASE REGULATOR-INTERACTING PROTEIN"/>
    <property type="match status" value="1"/>
</dbReference>
<evidence type="ECO:0000256" key="3">
    <source>
        <dbReference type="ARBA" id="ARBA00022837"/>
    </source>
</evidence>
<dbReference type="InterPro" id="IPR002048">
    <property type="entry name" value="EF_hand_dom"/>
</dbReference>
<dbReference type="InterPro" id="IPR011992">
    <property type="entry name" value="EF-hand-dom_pair"/>
</dbReference>
<feature type="region of interest" description="Disordered" evidence="8">
    <location>
        <begin position="1085"/>
        <end position="1114"/>
    </location>
</feature>
<feature type="region of interest" description="Disordered" evidence="8">
    <location>
        <begin position="1"/>
        <end position="40"/>
    </location>
</feature>
<dbReference type="InterPro" id="IPR000008">
    <property type="entry name" value="C2_dom"/>
</dbReference>
<dbReference type="Gene3D" id="2.60.40.150">
    <property type="entry name" value="C2 domain"/>
    <property type="match status" value="2"/>
</dbReference>
<dbReference type="GO" id="GO:1905515">
    <property type="term" value="P:non-motile cilium assembly"/>
    <property type="evidence" value="ECO:0007669"/>
    <property type="project" value="TreeGrafter"/>
</dbReference>
<name>A0A078AWM1_STYLE</name>
<feature type="coiled-coil region" evidence="7">
    <location>
        <begin position="494"/>
        <end position="521"/>
    </location>
</feature>
<evidence type="ECO:0000259" key="9">
    <source>
        <dbReference type="PROSITE" id="PS50222"/>
    </source>
</evidence>
<dbReference type="EMBL" id="CCKQ01013928">
    <property type="protein sequence ID" value="CDW85652.1"/>
    <property type="molecule type" value="Genomic_DNA"/>
</dbReference>
<evidence type="ECO:0000256" key="6">
    <source>
        <dbReference type="ARBA" id="ARBA00023273"/>
    </source>
</evidence>
<keyword evidence="5" id="KW-0969">Cilium</keyword>
<dbReference type="InParanoid" id="A0A078AWM1"/>
<evidence type="ECO:0000256" key="7">
    <source>
        <dbReference type="SAM" id="Coils"/>
    </source>
</evidence>
<evidence type="ECO:0000256" key="4">
    <source>
        <dbReference type="ARBA" id="ARBA00023054"/>
    </source>
</evidence>
<keyword evidence="11" id="KW-1185">Reference proteome</keyword>
<comment type="subcellular location">
    <subcellularLocation>
        <location evidence="1">Cell projection</location>
        <location evidence="1">Cilium</location>
    </subcellularLocation>
</comment>
<dbReference type="PANTHER" id="PTHR14240:SF1">
    <property type="entry name" value="PROTEIN FANTOM-RELATED"/>
    <property type="match status" value="1"/>
</dbReference>
<dbReference type="PROSITE" id="PS50222">
    <property type="entry name" value="EF_HAND_2"/>
    <property type="match status" value="4"/>
</dbReference>
<dbReference type="OrthoDB" id="296561at2759"/>
<proteinExistence type="inferred from homology"/>